<dbReference type="RefSeq" id="WP_046110256.1">
    <property type="nucleotide sequence ID" value="NZ_JZEX01000173.1"/>
</dbReference>
<dbReference type="AlphaFoldDB" id="A0A0F5FEC5"/>
<protein>
    <submittedName>
        <fullName evidence="1">Uncharacterized protein</fullName>
    </submittedName>
</protein>
<sequence length="171" mass="19171">MSMFAVVHRPADLARACEDISAFLAFHHRKRAASRAEPLIGIWLDPGMAAEMVAELNEKAPKTAAGFGKVRESVSLGGVWTLCWLDSERVVRLPLLETLLEQSIADAENAARRRFIPVFLDDLPVSEVQSEMHELRRHRPSCVMPSLWQEGETGRISLPSDYLETATHPRK</sequence>
<gene>
    <name evidence="1" type="ORF">VE25_19060</name>
</gene>
<organism evidence="1 2">
    <name type="scientific">Devosia geojensis</name>
    <dbReference type="NCBI Taxonomy" id="443610"/>
    <lineage>
        <taxon>Bacteria</taxon>
        <taxon>Pseudomonadati</taxon>
        <taxon>Pseudomonadota</taxon>
        <taxon>Alphaproteobacteria</taxon>
        <taxon>Hyphomicrobiales</taxon>
        <taxon>Devosiaceae</taxon>
        <taxon>Devosia</taxon>
    </lineage>
</organism>
<evidence type="ECO:0000313" key="2">
    <source>
        <dbReference type="Proteomes" id="UP000033632"/>
    </source>
</evidence>
<evidence type="ECO:0000313" key="1">
    <source>
        <dbReference type="EMBL" id="KKB07138.1"/>
    </source>
</evidence>
<accession>A0A0F5FEC5</accession>
<dbReference type="OrthoDB" id="8448605at2"/>
<keyword evidence="2" id="KW-1185">Reference proteome</keyword>
<reference evidence="1 2" key="1">
    <citation type="submission" date="2015-03" db="EMBL/GenBank/DDBJ databases">
        <authorList>
            <person name="Hassan Y.I."/>
            <person name="Lepp D."/>
            <person name="Li X.-Z."/>
            <person name="Zhou T."/>
        </authorList>
    </citation>
    <scope>NUCLEOTIDE SEQUENCE [LARGE SCALE GENOMIC DNA]</scope>
    <source>
        <strain evidence="1 2">BD-c194</strain>
    </source>
</reference>
<dbReference type="EMBL" id="JZEX01000173">
    <property type="protein sequence ID" value="KKB07138.1"/>
    <property type="molecule type" value="Genomic_DNA"/>
</dbReference>
<dbReference type="Proteomes" id="UP000033632">
    <property type="component" value="Unassembled WGS sequence"/>
</dbReference>
<proteinExistence type="predicted"/>
<dbReference type="PATRIC" id="fig|443610.3.peg.2125"/>
<name>A0A0F5FEC5_9HYPH</name>
<comment type="caution">
    <text evidence="1">The sequence shown here is derived from an EMBL/GenBank/DDBJ whole genome shotgun (WGS) entry which is preliminary data.</text>
</comment>